<reference evidence="1 2" key="1">
    <citation type="journal article" date="2022" name="Hortic Res">
        <title>A haplotype resolved chromosomal level avocado genome allows analysis of novel avocado genes.</title>
        <authorList>
            <person name="Nath O."/>
            <person name="Fletcher S.J."/>
            <person name="Hayward A."/>
            <person name="Shaw L.M."/>
            <person name="Masouleh A.K."/>
            <person name="Furtado A."/>
            <person name="Henry R.J."/>
            <person name="Mitter N."/>
        </authorList>
    </citation>
    <scope>NUCLEOTIDE SEQUENCE [LARGE SCALE GENOMIC DNA]</scope>
    <source>
        <strain evidence="2">cv. Hass</strain>
    </source>
</reference>
<dbReference type="Proteomes" id="UP001234297">
    <property type="component" value="Chromosome 2"/>
</dbReference>
<evidence type="ECO:0000313" key="1">
    <source>
        <dbReference type="EMBL" id="KAJ8643909.1"/>
    </source>
</evidence>
<comment type="caution">
    <text evidence="1">The sequence shown here is derived from an EMBL/GenBank/DDBJ whole genome shotgun (WGS) entry which is preliminary data.</text>
</comment>
<organism evidence="1 2">
    <name type="scientific">Persea americana</name>
    <name type="common">Avocado</name>
    <dbReference type="NCBI Taxonomy" id="3435"/>
    <lineage>
        <taxon>Eukaryota</taxon>
        <taxon>Viridiplantae</taxon>
        <taxon>Streptophyta</taxon>
        <taxon>Embryophyta</taxon>
        <taxon>Tracheophyta</taxon>
        <taxon>Spermatophyta</taxon>
        <taxon>Magnoliopsida</taxon>
        <taxon>Magnoliidae</taxon>
        <taxon>Laurales</taxon>
        <taxon>Lauraceae</taxon>
        <taxon>Persea</taxon>
    </lineage>
</organism>
<protein>
    <submittedName>
        <fullName evidence="1">Uncharacterized protein</fullName>
    </submittedName>
</protein>
<evidence type="ECO:0000313" key="2">
    <source>
        <dbReference type="Proteomes" id="UP001234297"/>
    </source>
</evidence>
<accession>A0ACC2ME63</accession>
<proteinExistence type="predicted"/>
<keyword evidence="2" id="KW-1185">Reference proteome</keyword>
<name>A0ACC2ME63_PERAE</name>
<dbReference type="EMBL" id="CM056810">
    <property type="protein sequence ID" value="KAJ8643909.1"/>
    <property type="molecule type" value="Genomic_DNA"/>
</dbReference>
<sequence>MMISFGLLDIGFSGSKFTWSNNRQGRSYVVVKLDRSLTNHAWSLSFLDALLQHLVRQNSDHSPILLSSRFPIATRYIPFKFEEMWIGHPSFKDLVASMWNLPVEGNPQLILSKKLKSLKTRLKTRNKEVFGNLKTIISVAKNNILLLQESMDSVPLDSTKSALSLARFTPIFASSGRNPLETKIQG</sequence>
<gene>
    <name evidence="1" type="ORF">MRB53_005657</name>
</gene>